<gene>
    <name evidence="2" type="ORF">SAMN04490220_0563</name>
</gene>
<reference evidence="3" key="1">
    <citation type="submission" date="2016-10" db="EMBL/GenBank/DDBJ databases">
        <authorList>
            <person name="Varghese N."/>
        </authorList>
    </citation>
    <scope>NUCLEOTIDE SEQUENCE [LARGE SCALE GENOMIC DNA]</scope>
    <source>
        <strain evidence="3">DSM 44719</strain>
    </source>
</reference>
<organism evidence="2 3">
    <name type="scientific">Rhodococcus jostii</name>
    <dbReference type="NCBI Taxonomy" id="132919"/>
    <lineage>
        <taxon>Bacteria</taxon>
        <taxon>Bacillati</taxon>
        <taxon>Actinomycetota</taxon>
        <taxon>Actinomycetes</taxon>
        <taxon>Mycobacteriales</taxon>
        <taxon>Nocardiaceae</taxon>
        <taxon>Rhodococcus</taxon>
    </lineage>
</organism>
<evidence type="ECO:0000313" key="3">
    <source>
        <dbReference type="Proteomes" id="UP000183407"/>
    </source>
</evidence>
<evidence type="ECO:0000313" key="2">
    <source>
        <dbReference type="EMBL" id="SEB38025.1"/>
    </source>
</evidence>
<sequence>MSTKAHAGRTNPRTAAGRKSRAGRAAGFPSVLEDALASVPESEREGFVLGVVGDDGDGLDPVLWGPGPSSAERKRVALANLRRQYQARRTVVEVSLTRPEVAELLDVSEQAVLDRLKAGDLVGLKKGREWRLPSWQFHADSELGFVPGLARVSAVFAGGAVSLTEWALTPNRDLGEATPAEALAAGHVDDVVRVAQVGTAAAW</sequence>
<dbReference type="RefSeq" id="WP_073358039.1">
    <property type="nucleotide sequence ID" value="NZ_FNTL01000002.1"/>
</dbReference>
<evidence type="ECO:0008006" key="4">
    <source>
        <dbReference type="Google" id="ProtNLM"/>
    </source>
</evidence>
<accession>A0A1H4IVY7</accession>
<evidence type="ECO:0000256" key="1">
    <source>
        <dbReference type="SAM" id="MobiDB-lite"/>
    </source>
</evidence>
<dbReference type="Proteomes" id="UP000183407">
    <property type="component" value="Unassembled WGS sequence"/>
</dbReference>
<dbReference type="EMBL" id="FNTL01000002">
    <property type="protein sequence ID" value="SEB38025.1"/>
    <property type="molecule type" value="Genomic_DNA"/>
</dbReference>
<protein>
    <recommendedName>
        <fullName evidence="4">Helix-turn-helix domain-containing protein</fullName>
    </recommendedName>
</protein>
<proteinExistence type="predicted"/>
<dbReference type="AlphaFoldDB" id="A0A1H4IVY7"/>
<feature type="region of interest" description="Disordered" evidence="1">
    <location>
        <begin position="1"/>
        <end position="25"/>
    </location>
</feature>
<name>A0A1H4IVY7_RHOJO</name>